<dbReference type="EMBL" id="JABFTV010000008">
    <property type="protein sequence ID" value="MCE8025724.1"/>
    <property type="molecule type" value="Genomic_DNA"/>
</dbReference>
<dbReference type="InterPro" id="IPR002925">
    <property type="entry name" value="Dienelactn_hydro"/>
</dbReference>
<sequence>MHITVFGAMGSVGTRVVDETEYSQHRRTGLTVTAHAFDVSESEVKIETLDGMADAYFVHPRSGAWPGVILWPDALSLRPAFRTISKRLAQSGYSVLVVNPHYRQKAAPIGVDASSFDEPLGREKVLGLVNAITPRMTTDDAVAFAEYLSRQESVDPKRKLGTVGYCIGGAMAMRTAATVQGRVAAVASFHGRGLVTQESSSPHRLIPQTEASALIAIAADDDRKEPEVKSVLRQAYNKVRLAAEIEVYAGTKHGWCSPDTAAYENPKHSGLGRGCLSCSAKPWSRMNIKRAHAKTTWSRVLRLPYTLLTISAAFTPPKPLHSTC</sequence>
<feature type="domain" description="Dienelactone hydrolase" evidence="1">
    <location>
        <begin position="54"/>
        <end position="264"/>
    </location>
</feature>
<reference evidence="2 3" key="1">
    <citation type="journal article" date="2021" name="Front. Microbiol.">
        <title>Aerobic Denitrification and Heterotrophic Sulfur Oxidation in the Genus Halomonas Revealed by Six Novel Species Characterizations and Genome-Based Analysis.</title>
        <authorList>
            <person name="Wang L."/>
            <person name="Shao Z."/>
        </authorList>
    </citation>
    <scope>NUCLEOTIDE SEQUENCE [LARGE SCALE GENOMIC DNA]</scope>
    <source>
        <strain evidence="2 3">MCCC 1A11058</strain>
    </source>
</reference>
<dbReference type="GO" id="GO:0016787">
    <property type="term" value="F:hydrolase activity"/>
    <property type="evidence" value="ECO:0007669"/>
    <property type="project" value="UniProtKB-KW"/>
</dbReference>
<dbReference type="RefSeq" id="WP_234254682.1">
    <property type="nucleotide sequence ID" value="NZ_JABFTV010000008.1"/>
</dbReference>
<dbReference type="Pfam" id="PF01738">
    <property type="entry name" value="DLH"/>
    <property type="match status" value="1"/>
</dbReference>
<proteinExistence type="predicted"/>
<dbReference type="InterPro" id="IPR029058">
    <property type="entry name" value="AB_hydrolase_fold"/>
</dbReference>
<dbReference type="PANTHER" id="PTHR46623:SF10">
    <property type="entry name" value="CARBOXYMETHYLENEBUTENOLIDASE HOMOLOG"/>
    <property type="match status" value="1"/>
</dbReference>
<accession>A0ABS9AVG9</accession>
<evidence type="ECO:0000313" key="3">
    <source>
        <dbReference type="Proteomes" id="UP001320272"/>
    </source>
</evidence>
<dbReference type="PANTHER" id="PTHR46623">
    <property type="entry name" value="CARBOXYMETHYLENEBUTENOLIDASE-RELATED"/>
    <property type="match status" value="1"/>
</dbReference>
<comment type="caution">
    <text evidence="2">The sequence shown here is derived from an EMBL/GenBank/DDBJ whole genome shotgun (WGS) entry which is preliminary data.</text>
</comment>
<dbReference type="SUPFAM" id="SSF53474">
    <property type="entry name" value="alpha/beta-Hydrolases"/>
    <property type="match status" value="1"/>
</dbReference>
<organism evidence="2 3">
    <name type="scientific">Billgrantia aerodenitrificans</name>
    <dbReference type="NCBI Taxonomy" id="2733483"/>
    <lineage>
        <taxon>Bacteria</taxon>
        <taxon>Pseudomonadati</taxon>
        <taxon>Pseudomonadota</taxon>
        <taxon>Gammaproteobacteria</taxon>
        <taxon>Oceanospirillales</taxon>
        <taxon>Halomonadaceae</taxon>
        <taxon>Billgrantia</taxon>
    </lineage>
</organism>
<gene>
    <name evidence="2" type="ORF">HOP59_16465</name>
</gene>
<evidence type="ECO:0000259" key="1">
    <source>
        <dbReference type="Pfam" id="PF01738"/>
    </source>
</evidence>
<evidence type="ECO:0000313" key="2">
    <source>
        <dbReference type="EMBL" id="MCE8025724.1"/>
    </source>
</evidence>
<name>A0ABS9AVG9_9GAMM</name>
<keyword evidence="2" id="KW-0378">Hydrolase</keyword>
<protein>
    <submittedName>
        <fullName evidence="2">Dienelactone hydrolase family protein</fullName>
    </submittedName>
</protein>
<dbReference type="Proteomes" id="UP001320272">
    <property type="component" value="Unassembled WGS sequence"/>
</dbReference>
<dbReference type="Gene3D" id="3.40.50.1820">
    <property type="entry name" value="alpha/beta hydrolase"/>
    <property type="match status" value="1"/>
</dbReference>
<keyword evidence="3" id="KW-1185">Reference proteome</keyword>
<dbReference type="InterPro" id="IPR051049">
    <property type="entry name" value="Dienelactone_hydrolase-like"/>
</dbReference>